<comment type="subcellular location">
    <subcellularLocation>
        <location evidence="3">Membrane</location>
    </subcellularLocation>
</comment>
<evidence type="ECO:0000256" key="8">
    <source>
        <dbReference type="ARBA" id="ARBA00023022"/>
    </source>
</evidence>
<dbReference type="Proteomes" id="UP000241936">
    <property type="component" value="Chromosome"/>
</dbReference>
<comment type="similarity">
    <text evidence="4">Belongs to the channel forming colicin family.</text>
</comment>
<name>A0ABN5JPF8_9PSED</name>
<feature type="domain" description="Channel forming colicins" evidence="14">
    <location>
        <begin position="247"/>
        <end position="425"/>
    </location>
</feature>
<keyword evidence="7 13" id="KW-1133">Transmembrane helix</keyword>
<evidence type="ECO:0000256" key="2">
    <source>
        <dbReference type="ARBA" id="ARBA00003197"/>
    </source>
</evidence>
<evidence type="ECO:0000256" key="5">
    <source>
        <dbReference type="ARBA" id="ARBA00022529"/>
    </source>
</evidence>
<dbReference type="RefSeq" id="WP_107321530.1">
    <property type="nucleotide sequence ID" value="NZ_CP024081.1"/>
</dbReference>
<organism evidence="15 16">
    <name type="scientific">Pseudomonas rhizophila</name>
    <dbReference type="NCBI Taxonomy" id="2045200"/>
    <lineage>
        <taxon>Bacteria</taxon>
        <taxon>Pseudomonadati</taxon>
        <taxon>Pseudomonadota</taxon>
        <taxon>Gammaproteobacteria</taxon>
        <taxon>Pseudomonadales</taxon>
        <taxon>Pseudomonadaceae</taxon>
        <taxon>Pseudomonas</taxon>
    </lineage>
</organism>
<comment type="function">
    <text evidence="1">This colicin is a channel-forming colicin. This class of transmembrane toxins depolarize the cytoplasmic membrane, leading to dissipation of cellular energy.</text>
</comment>
<accession>A0ABN5JPF8</accession>
<dbReference type="InterPro" id="IPR000293">
    <property type="entry name" value="Channel_colicin_C"/>
</dbReference>
<keyword evidence="5" id="KW-0929">Antimicrobial</keyword>
<keyword evidence="11" id="KW-0175">Coiled coil</keyword>
<keyword evidence="8" id="KW-0044">Antibiotic</keyword>
<evidence type="ECO:0000256" key="3">
    <source>
        <dbReference type="ARBA" id="ARBA00004370"/>
    </source>
</evidence>
<dbReference type="EMBL" id="CP024081">
    <property type="protein sequence ID" value="AVU74228.1"/>
    <property type="molecule type" value="Genomic_DNA"/>
</dbReference>
<evidence type="ECO:0000256" key="7">
    <source>
        <dbReference type="ARBA" id="ARBA00022989"/>
    </source>
</evidence>
<dbReference type="Gene3D" id="1.10.490.30">
    <property type="entry name" value="Colicin"/>
    <property type="match status" value="1"/>
</dbReference>
<feature type="transmembrane region" description="Helical" evidence="13">
    <location>
        <begin position="391"/>
        <end position="420"/>
    </location>
</feature>
<keyword evidence="16" id="KW-1185">Reference proteome</keyword>
<evidence type="ECO:0000313" key="15">
    <source>
        <dbReference type="EMBL" id="AVU74228.1"/>
    </source>
</evidence>
<evidence type="ECO:0000256" key="9">
    <source>
        <dbReference type="ARBA" id="ARBA00023048"/>
    </source>
</evidence>
<evidence type="ECO:0000259" key="14">
    <source>
        <dbReference type="Pfam" id="PF01024"/>
    </source>
</evidence>
<keyword evidence="6 13" id="KW-0812">Transmembrane</keyword>
<evidence type="ECO:0000256" key="10">
    <source>
        <dbReference type="ARBA" id="ARBA00023136"/>
    </source>
</evidence>
<comment type="function">
    <text evidence="2">Colicins are polypeptide toxins produced by and active against E.coli and closely related bacteria.</text>
</comment>
<proteinExistence type="inferred from homology"/>
<keyword evidence="10 13" id="KW-0472">Membrane</keyword>
<feature type="region of interest" description="Disordered" evidence="12">
    <location>
        <begin position="1"/>
        <end position="20"/>
    </location>
</feature>
<feature type="coiled-coil region" evidence="11">
    <location>
        <begin position="203"/>
        <end position="256"/>
    </location>
</feature>
<evidence type="ECO:0000256" key="12">
    <source>
        <dbReference type="SAM" id="MobiDB-lite"/>
    </source>
</evidence>
<sequence>MSTNGTIELPPIIITPNPPPLQPPKPIPGGGYIAKPQPWVKGVGPITKLSDLRINLDHDSAAVSIFVVAAGSLKTIEDAYKASVRNIPANLELQINAATGSNVNESLQGLKKKKASIDALLLAKQAEAKSDTAKSRSFFGRDFLSKDFKQNGVDFANRIYSRRDKDAYYNLFIAAGTAAYNVKVLTEEIRILTAKTKTFATKIAVAQAAEEKAKAEAKRLAEEKAKAEAKRLAEEKAKAEAEAKRLAEEKAKADDELKDAIKFTADFYKDISERFGTQMSTLAQQMSEDAKGKVLRSADEALRAFDQYKDNLNKKFNVTDRTAIANALESLDRGELAKNLNIFGKAFGYVGKAIDAMDLLVEIKKGYETGDWNSTVLKVETLFAGAAATGLIAFAFGLSVTTPMGIVAFGLIMALVSAFINDARVKMYNDALDSVLSR</sequence>
<evidence type="ECO:0000256" key="6">
    <source>
        <dbReference type="ARBA" id="ARBA00022692"/>
    </source>
</evidence>
<evidence type="ECO:0000256" key="13">
    <source>
        <dbReference type="SAM" id="Phobius"/>
    </source>
</evidence>
<keyword evidence="9" id="KW-0078">Bacteriocin</keyword>
<dbReference type="SUPFAM" id="SSF56837">
    <property type="entry name" value="Colicin"/>
    <property type="match status" value="1"/>
</dbReference>
<evidence type="ECO:0000256" key="1">
    <source>
        <dbReference type="ARBA" id="ARBA00002178"/>
    </source>
</evidence>
<protein>
    <submittedName>
        <fullName evidence="15">Colicin transporter</fullName>
    </submittedName>
</protein>
<dbReference type="PRINTS" id="PR00280">
    <property type="entry name" value="CHANLCOLICIN"/>
</dbReference>
<evidence type="ECO:0000313" key="16">
    <source>
        <dbReference type="Proteomes" id="UP000241936"/>
    </source>
</evidence>
<evidence type="ECO:0000256" key="11">
    <source>
        <dbReference type="SAM" id="Coils"/>
    </source>
</evidence>
<gene>
    <name evidence="15" type="ORF">CRX69_03110</name>
</gene>
<reference evidence="15 16" key="1">
    <citation type="journal article" date="2018" name="Front. Microbiol.">
        <title>Pseudomonas rhizophila S211, a New Plant Growth-Promoting Rhizobacterium with Potential in Pesticide-Bioremediation.</title>
        <authorList>
            <person name="Hassen W."/>
            <person name="Neifar M."/>
            <person name="Cherif H."/>
            <person name="Najjari A."/>
            <person name="Chouchane H."/>
            <person name="Driouich R.C."/>
            <person name="Salah A."/>
            <person name="Naili F."/>
            <person name="Mosbah A."/>
            <person name="Souissi Y."/>
            <person name="Raddadi N."/>
            <person name="Ouzari H.I."/>
            <person name="Fava F."/>
            <person name="Cherif A."/>
        </authorList>
    </citation>
    <scope>NUCLEOTIDE SEQUENCE [LARGE SCALE GENOMIC DNA]</scope>
    <source>
        <strain evidence="15 16">S211</strain>
    </source>
</reference>
<dbReference type="InterPro" id="IPR038283">
    <property type="entry name" value="Channel_colicin_C_sf"/>
</dbReference>
<dbReference type="Pfam" id="PF01024">
    <property type="entry name" value="Colicin"/>
    <property type="match status" value="1"/>
</dbReference>
<evidence type="ECO:0000256" key="4">
    <source>
        <dbReference type="ARBA" id="ARBA00007595"/>
    </source>
</evidence>